<accession>A0AAV4FF30</accession>
<comment type="caution">
    <text evidence="2">The sequence shown here is derived from an EMBL/GenBank/DDBJ whole genome shotgun (WGS) entry which is preliminary data.</text>
</comment>
<gene>
    <name evidence="2" type="ORF">ElyMa_002104500</name>
</gene>
<evidence type="ECO:0000313" key="2">
    <source>
        <dbReference type="EMBL" id="GFR71924.1"/>
    </source>
</evidence>
<feature type="non-terminal residue" evidence="2">
    <location>
        <position position="102"/>
    </location>
</feature>
<feature type="region of interest" description="Disordered" evidence="1">
    <location>
        <begin position="77"/>
        <end position="102"/>
    </location>
</feature>
<protein>
    <recommendedName>
        <fullName evidence="4">ZP domain-containing protein</fullName>
    </recommendedName>
</protein>
<evidence type="ECO:0000256" key="1">
    <source>
        <dbReference type="SAM" id="MobiDB-lite"/>
    </source>
</evidence>
<dbReference type="AlphaFoldDB" id="A0AAV4FF30"/>
<reference evidence="2 3" key="1">
    <citation type="journal article" date="2021" name="Elife">
        <title>Chloroplast acquisition without the gene transfer in kleptoplastic sea slugs, Plakobranchus ocellatus.</title>
        <authorList>
            <person name="Maeda T."/>
            <person name="Takahashi S."/>
            <person name="Yoshida T."/>
            <person name="Shimamura S."/>
            <person name="Takaki Y."/>
            <person name="Nagai Y."/>
            <person name="Toyoda A."/>
            <person name="Suzuki Y."/>
            <person name="Arimoto A."/>
            <person name="Ishii H."/>
            <person name="Satoh N."/>
            <person name="Nishiyama T."/>
            <person name="Hasebe M."/>
            <person name="Maruyama T."/>
            <person name="Minagawa J."/>
            <person name="Obokata J."/>
            <person name="Shigenobu S."/>
        </authorList>
    </citation>
    <scope>NUCLEOTIDE SEQUENCE [LARGE SCALE GENOMIC DNA]</scope>
</reference>
<keyword evidence="3" id="KW-1185">Reference proteome</keyword>
<sequence length="102" mass="10954">MKITPCYGQVFTVNPANFTPGFTTSLELNCNIKSLIHAVSQVFVLQIDREESGNLVPLATVSPAGVNLNSLNPRGRLSASGDLDQNGDGPYLNLTITQPDEH</sequence>
<proteinExistence type="predicted"/>
<evidence type="ECO:0008006" key="4">
    <source>
        <dbReference type="Google" id="ProtNLM"/>
    </source>
</evidence>
<dbReference type="Proteomes" id="UP000762676">
    <property type="component" value="Unassembled WGS sequence"/>
</dbReference>
<organism evidence="2 3">
    <name type="scientific">Elysia marginata</name>
    <dbReference type="NCBI Taxonomy" id="1093978"/>
    <lineage>
        <taxon>Eukaryota</taxon>
        <taxon>Metazoa</taxon>
        <taxon>Spiralia</taxon>
        <taxon>Lophotrochozoa</taxon>
        <taxon>Mollusca</taxon>
        <taxon>Gastropoda</taxon>
        <taxon>Heterobranchia</taxon>
        <taxon>Euthyneura</taxon>
        <taxon>Panpulmonata</taxon>
        <taxon>Sacoglossa</taxon>
        <taxon>Placobranchoidea</taxon>
        <taxon>Plakobranchidae</taxon>
        <taxon>Elysia</taxon>
    </lineage>
</organism>
<dbReference type="EMBL" id="BMAT01004326">
    <property type="protein sequence ID" value="GFR71924.1"/>
    <property type="molecule type" value="Genomic_DNA"/>
</dbReference>
<name>A0AAV4FF30_9GAST</name>
<evidence type="ECO:0000313" key="3">
    <source>
        <dbReference type="Proteomes" id="UP000762676"/>
    </source>
</evidence>